<reference evidence="1 2" key="1">
    <citation type="journal article" date="2018" name="Evol. Lett.">
        <title>Horizontal gene cluster transfer increased hallucinogenic mushroom diversity.</title>
        <authorList>
            <person name="Reynolds H.T."/>
            <person name="Vijayakumar V."/>
            <person name="Gluck-Thaler E."/>
            <person name="Korotkin H.B."/>
            <person name="Matheny P.B."/>
            <person name="Slot J.C."/>
        </authorList>
    </citation>
    <scope>NUCLEOTIDE SEQUENCE [LARGE SCALE GENOMIC DNA]</scope>
    <source>
        <strain evidence="1 2">2629</strain>
    </source>
</reference>
<dbReference type="EMBL" id="NHTK01004453">
    <property type="protein sequence ID" value="PPQ86595.1"/>
    <property type="molecule type" value="Genomic_DNA"/>
</dbReference>
<comment type="caution">
    <text evidence="1">The sequence shown here is derived from an EMBL/GenBank/DDBJ whole genome shotgun (WGS) entry which is preliminary data.</text>
</comment>
<dbReference type="OrthoDB" id="420195at2759"/>
<dbReference type="AlphaFoldDB" id="A0A409X781"/>
<proteinExistence type="predicted"/>
<evidence type="ECO:0000313" key="2">
    <source>
        <dbReference type="Proteomes" id="UP000284842"/>
    </source>
</evidence>
<sequence length="278" mass="31812">MSSDNNTRPIRYIVKVLSTDMAGNRAGDFEFTEPIPAYLVCPSPPEAQTKATLAALSMKYHDEIMRKRIWKCWNCEKNAVSMVHNPMCYLHQLNDPSVVDLSLGICEDRGRCEVEGRRFFKEKMEAMQRAFPRYDHSSCNPTITTMSSNVTTRPINYIVKVLSTDMTGNYVPDITYTEVIPANIICPSPPEYESKVILAALSMKHHDEIMRQKSWRCWNCEKRATSMLHNPMGYLHKVDEPEVLDMVLGICSGGRCEAEGRRYFAVQMSMAQQMYGNR</sequence>
<dbReference type="Proteomes" id="UP000284842">
    <property type="component" value="Unassembled WGS sequence"/>
</dbReference>
<organism evidence="1 2">
    <name type="scientific">Panaeolus cyanescens</name>
    <dbReference type="NCBI Taxonomy" id="181874"/>
    <lineage>
        <taxon>Eukaryota</taxon>
        <taxon>Fungi</taxon>
        <taxon>Dikarya</taxon>
        <taxon>Basidiomycota</taxon>
        <taxon>Agaricomycotina</taxon>
        <taxon>Agaricomycetes</taxon>
        <taxon>Agaricomycetidae</taxon>
        <taxon>Agaricales</taxon>
        <taxon>Agaricineae</taxon>
        <taxon>Galeropsidaceae</taxon>
        <taxon>Panaeolus</taxon>
    </lineage>
</organism>
<protein>
    <submittedName>
        <fullName evidence="1">Uncharacterized protein</fullName>
    </submittedName>
</protein>
<keyword evidence="2" id="KW-1185">Reference proteome</keyword>
<evidence type="ECO:0000313" key="1">
    <source>
        <dbReference type="EMBL" id="PPQ86595.1"/>
    </source>
</evidence>
<gene>
    <name evidence="1" type="ORF">CVT24_007894</name>
</gene>
<accession>A0A409X781</accession>
<name>A0A409X781_9AGAR</name>
<dbReference type="InParanoid" id="A0A409X781"/>